<dbReference type="OrthoDB" id="6435912at2759"/>
<sequence>MESRRMKPFEILQEYFLAMRGLAHKGSLDDSSLIEYVINGIPDSSNNKIILYSCKSIPEFKEKLKIFEKLCSTLRTFRPNNDKKFDDPTHVAKFDRKRTQTHNQYATPVV</sequence>
<keyword evidence="3" id="KW-1185">Reference proteome</keyword>
<proteinExistence type="predicted"/>
<accession>A0A4Y2DEC1</accession>
<dbReference type="EMBL" id="BGPR01000345">
    <property type="protein sequence ID" value="GBM14589.1"/>
    <property type="molecule type" value="Genomic_DNA"/>
</dbReference>
<dbReference type="Proteomes" id="UP000499080">
    <property type="component" value="Unassembled WGS sequence"/>
</dbReference>
<reference evidence="2 3" key="1">
    <citation type="journal article" date="2019" name="Sci. Rep.">
        <title>Orb-weaving spider Araneus ventricosus genome elucidates the spidroin gene catalogue.</title>
        <authorList>
            <person name="Kono N."/>
            <person name="Nakamura H."/>
            <person name="Ohtoshi R."/>
            <person name="Moran D.A.P."/>
            <person name="Shinohara A."/>
            <person name="Yoshida Y."/>
            <person name="Fujiwara M."/>
            <person name="Mori M."/>
            <person name="Tomita M."/>
            <person name="Arakawa K."/>
        </authorList>
    </citation>
    <scope>NUCLEOTIDE SEQUENCE [LARGE SCALE GENOMIC DNA]</scope>
</reference>
<name>A0A4Y2DEC1_ARAVE</name>
<feature type="compositionally biased region" description="Basic and acidic residues" evidence="1">
    <location>
        <begin position="88"/>
        <end position="98"/>
    </location>
</feature>
<gene>
    <name evidence="2" type="ORF">AVEN_34996_1</name>
</gene>
<protein>
    <submittedName>
        <fullName evidence="2">Uncharacterized protein</fullName>
    </submittedName>
</protein>
<evidence type="ECO:0000256" key="1">
    <source>
        <dbReference type="SAM" id="MobiDB-lite"/>
    </source>
</evidence>
<feature type="compositionally biased region" description="Polar residues" evidence="1">
    <location>
        <begin position="101"/>
        <end position="110"/>
    </location>
</feature>
<comment type="caution">
    <text evidence="2">The sequence shown here is derived from an EMBL/GenBank/DDBJ whole genome shotgun (WGS) entry which is preliminary data.</text>
</comment>
<feature type="region of interest" description="Disordered" evidence="1">
    <location>
        <begin position="88"/>
        <end position="110"/>
    </location>
</feature>
<evidence type="ECO:0000313" key="2">
    <source>
        <dbReference type="EMBL" id="GBM14589.1"/>
    </source>
</evidence>
<dbReference type="AlphaFoldDB" id="A0A4Y2DEC1"/>
<organism evidence="2 3">
    <name type="scientific">Araneus ventricosus</name>
    <name type="common">Orbweaver spider</name>
    <name type="synonym">Epeira ventricosa</name>
    <dbReference type="NCBI Taxonomy" id="182803"/>
    <lineage>
        <taxon>Eukaryota</taxon>
        <taxon>Metazoa</taxon>
        <taxon>Ecdysozoa</taxon>
        <taxon>Arthropoda</taxon>
        <taxon>Chelicerata</taxon>
        <taxon>Arachnida</taxon>
        <taxon>Araneae</taxon>
        <taxon>Araneomorphae</taxon>
        <taxon>Entelegynae</taxon>
        <taxon>Araneoidea</taxon>
        <taxon>Araneidae</taxon>
        <taxon>Araneus</taxon>
    </lineage>
</organism>
<evidence type="ECO:0000313" key="3">
    <source>
        <dbReference type="Proteomes" id="UP000499080"/>
    </source>
</evidence>